<evidence type="ECO:0000313" key="14">
    <source>
        <dbReference type="Proteomes" id="UP000027059"/>
    </source>
</evidence>
<feature type="domain" description="Tryptophan synthase beta chain-like PALP" evidence="12">
    <location>
        <begin position="70"/>
        <end position="394"/>
    </location>
</feature>
<dbReference type="Gene3D" id="3.40.50.1100">
    <property type="match status" value="2"/>
</dbReference>
<evidence type="ECO:0000256" key="8">
    <source>
        <dbReference type="ARBA" id="ARBA00023141"/>
    </source>
</evidence>
<dbReference type="AlphaFoldDB" id="A0A059XV14"/>
<dbReference type="InterPro" id="IPR036052">
    <property type="entry name" value="TrpB-like_PALP_sf"/>
</dbReference>
<sequence length="412" mass="45288">METHSKVTAPSFRRPSSLPDKNGYFGEFGGRFVSESLMEALYELEDAFRTAWKDNAFHREMEAVYKDFIGRPSPLYFAEALTEKTGGARLYLKREDLNHTGAHKINNTVGQALLARRMGKKRLIAETGAGQHGVATATVAARYNFECEIYMGSEDVRRQALNVFRMNLLGATVRPVDQGTKTLKDAISEALRDWSQSVLTTHYVLGTAFGPHPFPLMVRSFQSVIGREARKQILRKEGRLPDALVACVGGGSNAMGLFYPFLSDQQCALWGMEAGGRSMSAGEHAARFQTGRVGVLQGSKTYVLQDNDGQIEKTHSVSAGLDYSAVGPELAYYRDSGRIVFSSVSDEEAMEGFEMLSRTEGILPALESAHAIAGAIRLARQMDRSRIILVNLSGRGDKDVMEVARIKGVSLT</sequence>
<evidence type="ECO:0000256" key="1">
    <source>
        <dbReference type="ARBA" id="ARBA00001933"/>
    </source>
</evidence>
<evidence type="ECO:0000256" key="6">
    <source>
        <dbReference type="ARBA" id="ARBA00022822"/>
    </source>
</evidence>
<evidence type="ECO:0000256" key="4">
    <source>
        <dbReference type="ARBA" id="ARBA00011270"/>
    </source>
</evidence>
<name>A0A059XV14_9BACT</name>
<dbReference type="CDD" id="cd06446">
    <property type="entry name" value="Trp-synth_B"/>
    <property type="match status" value="1"/>
</dbReference>
<dbReference type="Proteomes" id="UP000027059">
    <property type="component" value="Chromosome"/>
</dbReference>
<gene>
    <name evidence="11" type="primary">trpB</name>
    <name evidence="13" type="ORF">Y981_09890</name>
</gene>
<accession>A0A059XV14</accession>
<keyword evidence="9 11" id="KW-0456">Lyase</keyword>
<proteinExistence type="inferred from homology"/>
<evidence type="ECO:0000313" key="13">
    <source>
        <dbReference type="EMBL" id="AIA30935.1"/>
    </source>
</evidence>
<reference evidence="13 14" key="2">
    <citation type="journal article" date="2015" name="Biomed. Res. Int.">
        <title>Effects of Arsenite Resistance on the Growth and Functional Gene Expression of Leptospirillum ferriphilum and Acidithiobacillus thiooxidans in Pure Culture and Coculture.</title>
        <authorList>
            <person name="Jiang H."/>
            <person name="Liang Y."/>
            <person name="Yin H."/>
            <person name="Xiao Y."/>
            <person name="Guo X."/>
            <person name="Xu Y."/>
            <person name="Hu Q."/>
            <person name="Liu H."/>
            <person name="Liu X."/>
        </authorList>
    </citation>
    <scope>NUCLEOTIDE SEQUENCE [LARGE SCALE GENOMIC DNA]</scope>
    <source>
        <strain evidence="13 14">YSK</strain>
    </source>
</reference>
<organism evidence="13 14">
    <name type="scientific">Leptospirillum ferriphilum YSK</name>
    <dbReference type="NCBI Taxonomy" id="1441628"/>
    <lineage>
        <taxon>Bacteria</taxon>
        <taxon>Pseudomonadati</taxon>
        <taxon>Nitrospirota</taxon>
        <taxon>Nitrospiria</taxon>
        <taxon>Nitrospirales</taxon>
        <taxon>Nitrospiraceae</taxon>
        <taxon>Leptospirillum</taxon>
    </lineage>
</organism>
<keyword evidence="8 11" id="KW-0057">Aromatic amino acid biosynthesis</keyword>
<dbReference type="FunFam" id="3.40.50.1100:FF:000001">
    <property type="entry name" value="Tryptophan synthase beta chain"/>
    <property type="match status" value="1"/>
</dbReference>
<dbReference type="GO" id="GO:0005737">
    <property type="term" value="C:cytoplasm"/>
    <property type="evidence" value="ECO:0007669"/>
    <property type="project" value="TreeGrafter"/>
</dbReference>
<comment type="subunit">
    <text evidence="4 11">Tetramer of two alpha and two beta chains.</text>
</comment>
<dbReference type="InterPro" id="IPR006654">
    <property type="entry name" value="Trp_synth_beta"/>
</dbReference>
<dbReference type="KEGG" id="lfp:Y981_09890"/>
<evidence type="ECO:0000256" key="5">
    <source>
        <dbReference type="ARBA" id="ARBA00022605"/>
    </source>
</evidence>
<evidence type="ECO:0000259" key="12">
    <source>
        <dbReference type="Pfam" id="PF00291"/>
    </source>
</evidence>
<keyword evidence="6 11" id="KW-0822">Tryptophan biosynthesis</keyword>
<evidence type="ECO:0000256" key="2">
    <source>
        <dbReference type="ARBA" id="ARBA00004733"/>
    </source>
</evidence>
<evidence type="ECO:0000256" key="11">
    <source>
        <dbReference type="HAMAP-Rule" id="MF_00133"/>
    </source>
</evidence>
<keyword evidence="5 11" id="KW-0028">Amino-acid biosynthesis</keyword>
<dbReference type="PROSITE" id="PS00168">
    <property type="entry name" value="TRP_SYNTHASE_BETA"/>
    <property type="match status" value="1"/>
</dbReference>
<protein>
    <recommendedName>
        <fullName evidence="11">Tryptophan synthase beta chain</fullName>
        <ecNumber evidence="11">4.2.1.20</ecNumber>
    </recommendedName>
</protein>
<comment type="catalytic activity">
    <reaction evidence="10 11">
        <text>(1S,2R)-1-C-(indol-3-yl)glycerol 3-phosphate + L-serine = D-glyceraldehyde 3-phosphate + L-tryptophan + H2O</text>
        <dbReference type="Rhea" id="RHEA:10532"/>
        <dbReference type="ChEBI" id="CHEBI:15377"/>
        <dbReference type="ChEBI" id="CHEBI:33384"/>
        <dbReference type="ChEBI" id="CHEBI:57912"/>
        <dbReference type="ChEBI" id="CHEBI:58866"/>
        <dbReference type="ChEBI" id="CHEBI:59776"/>
        <dbReference type="EC" id="4.2.1.20"/>
    </reaction>
</comment>
<comment type="cofactor">
    <cofactor evidence="1 11">
        <name>pyridoxal 5'-phosphate</name>
        <dbReference type="ChEBI" id="CHEBI:597326"/>
    </cofactor>
</comment>
<comment type="pathway">
    <text evidence="2 11">Amino-acid biosynthesis; L-tryptophan biosynthesis; L-tryptophan from chorismate: step 5/5.</text>
</comment>
<evidence type="ECO:0000256" key="7">
    <source>
        <dbReference type="ARBA" id="ARBA00022898"/>
    </source>
</evidence>
<feature type="modified residue" description="N6-(pyridoxal phosphate)lysine" evidence="11">
    <location>
        <position position="104"/>
    </location>
</feature>
<reference evidence="14" key="1">
    <citation type="submission" date="2014-02" db="EMBL/GenBank/DDBJ databases">
        <title>Complete genome sequence and comparative genomic analysis of the nitrogen-fixing bacterium Leptospirillum ferriphilum YSK.</title>
        <authorList>
            <person name="Guo X."/>
            <person name="Yin H."/>
            <person name="Liang Y."/>
            <person name="Hu Q."/>
            <person name="Ma L."/>
            <person name="Xiao Y."/>
            <person name="Zhang X."/>
            <person name="Qiu G."/>
            <person name="Liu X."/>
        </authorList>
    </citation>
    <scope>NUCLEOTIDE SEQUENCE [LARGE SCALE GENOMIC DNA]</scope>
    <source>
        <strain evidence="14">YSK</strain>
    </source>
</reference>
<dbReference type="GO" id="GO:0004834">
    <property type="term" value="F:tryptophan synthase activity"/>
    <property type="evidence" value="ECO:0007669"/>
    <property type="project" value="UniProtKB-UniRule"/>
</dbReference>
<dbReference type="PANTHER" id="PTHR48077:SF3">
    <property type="entry name" value="TRYPTOPHAN SYNTHASE"/>
    <property type="match status" value="1"/>
</dbReference>
<dbReference type="Pfam" id="PF00291">
    <property type="entry name" value="PALP"/>
    <property type="match status" value="1"/>
</dbReference>
<comment type="function">
    <text evidence="11">The beta subunit is responsible for the synthesis of L-tryptophan from indole and L-serine.</text>
</comment>
<evidence type="ECO:0000256" key="3">
    <source>
        <dbReference type="ARBA" id="ARBA00009982"/>
    </source>
</evidence>
<dbReference type="OrthoDB" id="9766131at2"/>
<dbReference type="EMBL" id="CP007243">
    <property type="protein sequence ID" value="AIA30935.1"/>
    <property type="molecule type" value="Genomic_DNA"/>
</dbReference>
<dbReference type="HOGENOM" id="CLU_016734_3_1_0"/>
<dbReference type="PANTHER" id="PTHR48077">
    <property type="entry name" value="TRYPTOPHAN SYNTHASE-RELATED"/>
    <property type="match status" value="1"/>
</dbReference>
<dbReference type="NCBIfam" id="TIGR00263">
    <property type="entry name" value="trpB"/>
    <property type="match status" value="1"/>
</dbReference>
<dbReference type="PIRSF" id="PIRSF001413">
    <property type="entry name" value="Trp_syn_beta"/>
    <property type="match status" value="1"/>
</dbReference>
<dbReference type="InterPro" id="IPR001926">
    <property type="entry name" value="TrpB-like_PALP"/>
</dbReference>
<dbReference type="InterPro" id="IPR023026">
    <property type="entry name" value="Trp_synth_beta/beta-like"/>
</dbReference>
<keyword evidence="7 11" id="KW-0663">Pyridoxal phosphate</keyword>
<dbReference type="UniPathway" id="UPA00035">
    <property type="reaction ID" value="UER00044"/>
</dbReference>
<comment type="similarity">
    <text evidence="3 11">Belongs to the TrpB family.</text>
</comment>
<dbReference type="RefSeq" id="WP_051613876.1">
    <property type="nucleotide sequence ID" value="NZ_CP007243.1"/>
</dbReference>
<dbReference type="SUPFAM" id="SSF53686">
    <property type="entry name" value="Tryptophan synthase beta subunit-like PLP-dependent enzymes"/>
    <property type="match status" value="1"/>
</dbReference>
<dbReference type="InterPro" id="IPR006653">
    <property type="entry name" value="Trp_synth_b_CS"/>
</dbReference>
<dbReference type="FunFam" id="3.40.50.1100:FF:000004">
    <property type="entry name" value="Tryptophan synthase beta chain"/>
    <property type="match status" value="1"/>
</dbReference>
<dbReference type="EC" id="4.2.1.20" evidence="11"/>
<evidence type="ECO:0000256" key="10">
    <source>
        <dbReference type="ARBA" id="ARBA00049047"/>
    </source>
</evidence>
<keyword evidence="14" id="KW-1185">Reference proteome</keyword>
<dbReference type="HAMAP" id="MF_00133">
    <property type="entry name" value="Trp_synth_beta"/>
    <property type="match status" value="1"/>
</dbReference>
<evidence type="ECO:0000256" key="9">
    <source>
        <dbReference type="ARBA" id="ARBA00023239"/>
    </source>
</evidence>